<evidence type="ECO:0000256" key="4">
    <source>
        <dbReference type="ARBA" id="ARBA00023172"/>
    </source>
</evidence>
<feature type="coiled-coil region" evidence="5">
    <location>
        <begin position="158"/>
        <end position="192"/>
    </location>
</feature>
<dbReference type="InterPro" id="IPR003798">
    <property type="entry name" value="DNA_recombination_RmuC"/>
</dbReference>
<reference evidence="6 7" key="1">
    <citation type="submission" date="2017-03" db="EMBL/GenBank/DDBJ databases">
        <authorList>
            <person name="Afonso C.L."/>
            <person name="Miller P.J."/>
            <person name="Scott M.A."/>
            <person name="Spackman E."/>
            <person name="Goraichik I."/>
            <person name="Dimitrov K.M."/>
            <person name="Suarez D.L."/>
            <person name="Swayne D.E."/>
        </authorList>
    </citation>
    <scope>NUCLEOTIDE SEQUENCE [LARGE SCALE GENOMIC DNA]</scope>
    <source>
        <strain evidence="6">SB41UT1</strain>
    </source>
</reference>
<dbReference type="RefSeq" id="WP_087111675.1">
    <property type="nucleotide sequence ID" value="NZ_CBCSCN010000007.1"/>
</dbReference>
<evidence type="ECO:0000256" key="5">
    <source>
        <dbReference type="SAM" id="Coils"/>
    </source>
</evidence>
<dbReference type="PANTHER" id="PTHR30563">
    <property type="entry name" value="DNA RECOMBINATION PROTEIN RMUC"/>
    <property type="match status" value="1"/>
</dbReference>
<dbReference type="GO" id="GO:0006310">
    <property type="term" value="P:DNA recombination"/>
    <property type="evidence" value="ECO:0007669"/>
    <property type="project" value="UniProtKB-KW"/>
</dbReference>
<proteinExistence type="inferred from homology"/>
<accession>A0A1X7AMQ6</accession>
<dbReference type="Proteomes" id="UP000196573">
    <property type="component" value="Unassembled WGS sequence"/>
</dbReference>
<dbReference type="Pfam" id="PF02646">
    <property type="entry name" value="RmuC"/>
    <property type="match status" value="1"/>
</dbReference>
<evidence type="ECO:0000256" key="2">
    <source>
        <dbReference type="ARBA" id="ARBA00009840"/>
    </source>
</evidence>
<protein>
    <submittedName>
        <fullName evidence="6">DNA recombination protein RmuC</fullName>
    </submittedName>
</protein>
<feature type="coiled-coil region" evidence="5">
    <location>
        <begin position="57"/>
        <end position="126"/>
    </location>
</feature>
<keyword evidence="3 5" id="KW-0175">Coiled coil</keyword>
<keyword evidence="7" id="KW-1185">Reference proteome</keyword>
<dbReference type="PANTHER" id="PTHR30563:SF0">
    <property type="entry name" value="DNA RECOMBINATION PROTEIN RMUC"/>
    <property type="match status" value="1"/>
</dbReference>
<evidence type="ECO:0000313" key="6">
    <source>
        <dbReference type="EMBL" id="SMA49366.1"/>
    </source>
</evidence>
<keyword evidence="4" id="KW-0233">DNA recombination</keyword>
<organism evidence="6 7">
    <name type="scientific">Parendozoicomonas haliclonae</name>
    <dbReference type="NCBI Taxonomy" id="1960125"/>
    <lineage>
        <taxon>Bacteria</taxon>
        <taxon>Pseudomonadati</taxon>
        <taxon>Pseudomonadota</taxon>
        <taxon>Gammaproteobacteria</taxon>
        <taxon>Oceanospirillales</taxon>
        <taxon>Endozoicomonadaceae</taxon>
        <taxon>Parendozoicomonas</taxon>
    </lineage>
</organism>
<gene>
    <name evidence="6" type="primary">rmuC</name>
    <name evidence="6" type="ORF">EHSB41UT_03208</name>
</gene>
<name>A0A1X7AMQ6_9GAMM</name>
<sequence>MTTAALLFFVIALLTVLLSSWLSWRLGSKSTRHKLEAEQRAEQQARLHELVEMRQKASLYGESIQELKKTLQEKEQKLEQTQKDLRQHHLAYVAARKELEAATDKLALLEQSEKRLGQQFENLANRIFENKASRFSSQSKVELESLLGPFKQQIADFRQQVSQAYDNEAQQRRSLRDEITGLKELNQRMSEETLNLTKALKGDKKLQGNWGELVLDRVLEESGLREGHEYVRQISLRNSEGERQQPDVIVHLPDGKDVIIDSKVSLVDYNRAIEADNDVARDRALSAHVQCLRNHIRTLGAKSYQDLDAVRTLDYVLMFIPVEAAFYSAIEHQPGLFQEALDNNIMLVSPTNLLVTLRTIENIWRYEHQNRNAQQIAEKAAALYDKLRGFTEDMQKLGNQLDTARKTYDGAMNKFSTGRGNAVSQAQKFVELGVKVKKPLSPELVDRATTELDDVTFALAKSDT</sequence>
<evidence type="ECO:0000256" key="3">
    <source>
        <dbReference type="ARBA" id="ARBA00023054"/>
    </source>
</evidence>
<dbReference type="AlphaFoldDB" id="A0A1X7AMQ6"/>
<comment type="function">
    <text evidence="1">Involved in DNA recombination.</text>
</comment>
<evidence type="ECO:0000256" key="1">
    <source>
        <dbReference type="ARBA" id="ARBA00003416"/>
    </source>
</evidence>
<feature type="coiled-coil region" evidence="5">
    <location>
        <begin position="387"/>
        <end position="414"/>
    </location>
</feature>
<dbReference type="EMBL" id="FWPT01000007">
    <property type="protein sequence ID" value="SMA49366.1"/>
    <property type="molecule type" value="Genomic_DNA"/>
</dbReference>
<evidence type="ECO:0000313" key="7">
    <source>
        <dbReference type="Proteomes" id="UP000196573"/>
    </source>
</evidence>
<comment type="similarity">
    <text evidence="2">Belongs to the RmuC family.</text>
</comment>
<dbReference type="OrthoDB" id="9765111at2"/>